<comment type="subcellular location">
    <subcellularLocation>
        <location evidence="1">Nucleus</location>
    </subcellularLocation>
</comment>
<keyword evidence="6" id="KW-0819">tRNA processing</keyword>
<keyword evidence="5" id="KW-0949">S-adenosyl-L-methionine</keyword>
<evidence type="ECO:0000256" key="4">
    <source>
        <dbReference type="ARBA" id="ARBA00022679"/>
    </source>
</evidence>
<evidence type="ECO:0000313" key="11">
    <source>
        <dbReference type="Proteomes" id="UP001347796"/>
    </source>
</evidence>
<dbReference type="Proteomes" id="UP001347796">
    <property type="component" value="Unassembled WGS sequence"/>
</dbReference>
<evidence type="ECO:0000313" key="10">
    <source>
        <dbReference type="EMBL" id="KAK6181901.1"/>
    </source>
</evidence>
<name>A0AAN8PYU0_PATCE</name>
<keyword evidence="11" id="KW-1185">Reference proteome</keyword>
<evidence type="ECO:0000256" key="5">
    <source>
        <dbReference type="ARBA" id="ARBA00022691"/>
    </source>
</evidence>
<keyword evidence="3" id="KW-0489">Methyltransferase</keyword>
<dbReference type="GO" id="GO:0030488">
    <property type="term" value="P:tRNA methylation"/>
    <property type="evidence" value="ECO:0007669"/>
    <property type="project" value="InterPro"/>
</dbReference>
<dbReference type="EC" id="2.1.1.220" evidence="2"/>
<sequence length="212" mass="23716">MSTGHLFTFEFHKERFEKAGQEFVEHGLSDNVTITHRDVCNNGFQLNHVADAVFLDLPSPWSCIDSAKQAMKLQGGRICSFSPCIEQVSQTCATLTEKGFQDITTLECLLRKFHVKHTGLPKACIGELTESEKIQKVKIERKKHMEIGTNLDMVQTDESVAKKPCLKNTNNPGGNNKDKKKGQDCYEFVTASPVQDMQGHTGFLTFATLYGQ</sequence>
<dbReference type="InterPro" id="IPR029063">
    <property type="entry name" value="SAM-dependent_MTases_sf"/>
</dbReference>
<dbReference type="Gene3D" id="3.40.50.150">
    <property type="entry name" value="Vaccinia Virus protein VP39"/>
    <property type="match status" value="1"/>
</dbReference>
<dbReference type="PANTHER" id="PTHR12133">
    <property type="entry name" value="TRNA (ADENINE(58)-N(1))-METHYLTRANSFERASE"/>
    <property type="match status" value="1"/>
</dbReference>
<dbReference type="PROSITE" id="PS51620">
    <property type="entry name" value="SAM_TRM61"/>
    <property type="match status" value="1"/>
</dbReference>
<dbReference type="PANTHER" id="PTHR12133:SF2">
    <property type="entry name" value="TRNA (ADENINE(58)-N(1))-METHYLTRANSFERASE CATALYTIC SUBUNIT TRMT61A"/>
    <property type="match status" value="1"/>
</dbReference>
<evidence type="ECO:0000256" key="2">
    <source>
        <dbReference type="ARBA" id="ARBA00012796"/>
    </source>
</evidence>
<dbReference type="InterPro" id="IPR049470">
    <property type="entry name" value="TRM61_C"/>
</dbReference>
<comment type="catalytic activity">
    <reaction evidence="8">
        <text>an adenosine in mRNA + S-adenosyl-L-methionine = an N(1)-methyladenosine in mRNA + S-adenosyl-L-homocysteine + H(+)</text>
        <dbReference type="Rhea" id="RHEA:55392"/>
        <dbReference type="Rhea" id="RHEA-COMP:12414"/>
        <dbReference type="Rhea" id="RHEA-COMP:12415"/>
        <dbReference type="ChEBI" id="CHEBI:15378"/>
        <dbReference type="ChEBI" id="CHEBI:57856"/>
        <dbReference type="ChEBI" id="CHEBI:59789"/>
        <dbReference type="ChEBI" id="CHEBI:74411"/>
        <dbReference type="ChEBI" id="CHEBI:74491"/>
    </reaction>
</comment>
<reference evidence="10 11" key="1">
    <citation type="submission" date="2024-01" db="EMBL/GenBank/DDBJ databases">
        <title>The genome of the rayed Mediterranean limpet Patella caerulea (Linnaeus, 1758).</title>
        <authorList>
            <person name="Anh-Thu Weber A."/>
            <person name="Halstead-Nussloch G."/>
        </authorList>
    </citation>
    <scope>NUCLEOTIDE SEQUENCE [LARGE SCALE GENOMIC DNA]</scope>
    <source>
        <strain evidence="10">AATW-2023a</strain>
        <tissue evidence="10">Whole specimen</tissue>
    </source>
</reference>
<protein>
    <recommendedName>
        <fullName evidence="2">tRNA (adenine(58)-N(1))-methyltransferase</fullName>
        <ecNumber evidence="2">2.1.1.220</ecNumber>
    </recommendedName>
</protein>
<comment type="caution">
    <text evidence="10">The sequence shown here is derived from an EMBL/GenBank/DDBJ whole genome shotgun (WGS) entry which is preliminary data.</text>
</comment>
<dbReference type="SUPFAM" id="SSF53335">
    <property type="entry name" value="S-adenosyl-L-methionine-dependent methyltransferases"/>
    <property type="match status" value="1"/>
</dbReference>
<keyword evidence="7" id="KW-0539">Nucleus</keyword>
<evidence type="ECO:0000256" key="8">
    <source>
        <dbReference type="ARBA" id="ARBA00048481"/>
    </source>
</evidence>
<dbReference type="AlphaFoldDB" id="A0AAN8PYU0"/>
<dbReference type="GO" id="GO:0031515">
    <property type="term" value="C:tRNA (m1A) methyltransferase complex"/>
    <property type="evidence" value="ECO:0007669"/>
    <property type="project" value="InterPro"/>
</dbReference>
<dbReference type="GO" id="GO:0160107">
    <property type="term" value="F:tRNA (adenine(58)-N1)-methyltransferase activity"/>
    <property type="evidence" value="ECO:0007669"/>
    <property type="project" value="UniProtKB-EC"/>
</dbReference>
<dbReference type="GO" id="GO:0005634">
    <property type="term" value="C:nucleus"/>
    <property type="evidence" value="ECO:0007669"/>
    <property type="project" value="UniProtKB-SubCell"/>
</dbReference>
<gene>
    <name evidence="10" type="ORF">SNE40_009679</name>
</gene>
<proteinExistence type="predicted"/>
<evidence type="ECO:0000256" key="3">
    <source>
        <dbReference type="ARBA" id="ARBA00022603"/>
    </source>
</evidence>
<dbReference type="Pfam" id="PF08704">
    <property type="entry name" value="GCD14"/>
    <property type="match status" value="1"/>
</dbReference>
<organism evidence="10 11">
    <name type="scientific">Patella caerulea</name>
    <name type="common">Rayed Mediterranean limpet</name>
    <dbReference type="NCBI Taxonomy" id="87958"/>
    <lineage>
        <taxon>Eukaryota</taxon>
        <taxon>Metazoa</taxon>
        <taxon>Spiralia</taxon>
        <taxon>Lophotrochozoa</taxon>
        <taxon>Mollusca</taxon>
        <taxon>Gastropoda</taxon>
        <taxon>Patellogastropoda</taxon>
        <taxon>Patelloidea</taxon>
        <taxon>Patellidae</taxon>
        <taxon>Patella</taxon>
    </lineage>
</organism>
<keyword evidence="4" id="KW-0808">Transferase</keyword>
<evidence type="ECO:0000256" key="7">
    <source>
        <dbReference type="ARBA" id="ARBA00023242"/>
    </source>
</evidence>
<accession>A0AAN8PYU0</accession>
<evidence type="ECO:0000256" key="1">
    <source>
        <dbReference type="ARBA" id="ARBA00004123"/>
    </source>
</evidence>
<dbReference type="EMBL" id="JAZGQO010000007">
    <property type="protein sequence ID" value="KAK6181901.1"/>
    <property type="molecule type" value="Genomic_DNA"/>
</dbReference>
<evidence type="ECO:0000256" key="6">
    <source>
        <dbReference type="ARBA" id="ARBA00022694"/>
    </source>
</evidence>
<evidence type="ECO:0000259" key="9">
    <source>
        <dbReference type="Pfam" id="PF08704"/>
    </source>
</evidence>
<feature type="domain" description="tRNA (adenine(58)-N(1))-methyltransferase catalytic subunit TRM61 C-terminal" evidence="9">
    <location>
        <begin position="3"/>
        <end position="208"/>
    </location>
</feature>
<dbReference type="InterPro" id="IPR014816">
    <property type="entry name" value="tRNA_MeTrfase_Gcd14"/>
</dbReference>